<evidence type="ECO:0008006" key="4">
    <source>
        <dbReference type="Google" id="ProtNLM"/>
    </source>
</evidence>
<feature type="chain" id="PRO_5018545993" description="DUF4440 domain-containing protein" evidence="1">
    <location>
        <begin position="19"/>
        <end position="78"/>
    </location>
</feature>
<feature type="signal peptide" evidence="1">
    <location>
        <begin position="1"/>
        <end position="18"/>
    </location>
</feature>
<dbReference type="AlphaFoldDB" id="A0A3P3QH57"/>
<dbReference type="RefSeq" id="WP_046520752.1">
    <property type="nucleotide sequence ID" value="NZ_LAVS01000086.1"/>
</dbReference>
<evidence type="ECO:0000313" key="3">
    <source>
        <dbReference type="Proteomes" id="UP000276260"/>
    </source>
</evidence>
<gene>
    <name evidence="2" type="ORF">EIK76_15275</name>
</gene>
<accession>A0A3P3QH57</accession>
<evidence type="ECO:0000256" key="1">
    <source>
        <dbReference type="SAM" id="SignalP"/>
    </source>
</evidence>
<dbReference type="EMBL" id="RRCF01000004">
    <property type="protein sequence ID" value="RRJ19789.1"/>
    <property type="molecule type" value="Genomic_DNA"/>
</dbReference>
<organism evidence="2 3">
    <name type="scientific">Rheinheimera mesophila</name>
    <dbReference type="NCBI Taxonomy" id="1547515"/>
    <lineage>
        <taxon>Bacteria</taxon>
        <taxon>Pseudomonadati</taxon>
        <taxon>Pseudomonadota</taxon>
        <taxon>Gammaproteobacteria</taxon>
        <taxon>Chromatiales</taxon>
        <taxon>Chromatiaceae</taxon>
        <taxon>Rheinheimera</taxon>
    </lineage>
</organism>
<evidence type="ECO:0000313" key="2">
    <source>
        <dbReference type="EMBL" id="RRJ19789.1"/>
    </source>
</evidence>
<dbReference type="Proteomes" id="UP000276260">
    <property type="component" value="Unassembled WGS sequence"/>
</dbReference>
<comment type="caution">
    <text evidence="2">The sequence shown here is derived from an EMBL/GenBank/DDBJ whole genome shotgun (WGS) entry which is preliminary data.</text>
</comment>
<keyword evidence="3" id="KW-1185">Reference proteome</keyword>
<proteinExistence type="predicted"/>
<name>A0A3P3QH57_9GAMM</name>
<keyword evidence="1" id="KW-0732">Signal</keyword>
<sequence>MNKFLTILSGLMLFSLQAAELQVLSAEQLKAKVAEITQAQNKVMLKGSTRADVDQLFALYSDDFVYRHDVYGGNYSKK</sequence>
<dbReference type="OrthoDB" id="980604at2"/>
<protein>
    <recommendedName>
        <fullName evidence="4">DUF4440 domain-containing protein</fullName>
    </recommendedName>
</protein>
<reference evidence="2 3" key="1">
    <citation type="submission" date="2018-11" db="EMBL/GenBank/DDBJ databases">
        <title>Draft genome analysis of Rheinheimera mesophila isolated from an industrial waste site.</title>
        <authorList>
            <person name="Yu Q."/>
            <person name="Qi Y."/>
            <person name="Zhang H."/>
            <person name="Lu Y."/>
            <person name="Pu J."/>
        </authorList>
    </citation>
    <scope>NUCLEOTIDE SEQUENCE [LARGE SCALE GENOMIC DNA]</scope>
    <source>
        <strain evidence="2 3">IITR13</strain>
    </source>
</reference>